<dbReference type="EMBL" id="JBHSRD010000002">
    <property type="protein sequence ID" value="MFC6006257.1"/>
    <property type="molecule type" value="Genomic_DNA"/>
</dbReference>
<name>A0ABW1JAH5_9ACTN</name>
<dbReference type="InterPro" id="IPR033458">
    <property type="entry name" value="DUF5134"/>
</dbReference>
<evidence type="ECO:0000313" key="3">
    <source>
        <dbReference type="Proteomes" id="UP001596189"/>
    </source>
</evidence>
<accession>A0ABW1JAH5</accession>
<evidence type="ECO:0000313" key="2">
    <source>
        <dbReference type="EMBL" id="MFC6006257.1"/>
    </source>
</evidence>
<feature type="transmembrane region" description="Helical" evidence="1">
    <location>
        <begin position="53"/>
        <end position="82"/>
    </location>
</feature>
<gene>
    <name evidence="2" type="ORF">ACFQDO_03855</name>
</gene>
<comment type="caution">
    <text evidence="2">The sequence shown here is derived from an EMBL/GenBank/DDBJ whole genome shotgun (WGS) entry which is preliminary data.</text>
</comment>
<feature type="transmembrane region" description="Helical" evidence="1">
    <location>
        <begin position="162"/>
        <end position="179"/>
    </location>
</feature>
<feature type="transmembrane region" description="Helical" evidence="1">
    <location>
        <begin position="113"/>
        <end position="132"/>
    </location>
</feature>
<proteinExistence type="predicted"/>
<reference evidence="3" key="1">
    <citation type="journal article" date="2019" name="Int. J. Syst. Evol. Microbiol.">
        <title>The Global Catalogue of Microorganisms (GCM) 10K type strain sequencing project: providing services to taxonomists for standard genome sequencing and annotation.</title>
        <authorList>
            <consortium name="The Broad Institute Genomics Platform"/>
            <consortium name="The Broad Institute Genome Sequencing Center for Infectious Disease"/>
            <person name="Wu L."/>
            <person name="Ma J."/>
        </authorList>
    </citation>
    <scope>NUCLEOTIDE SEQUENCE [LARGE SCALE GENOMIC DNA]</scope>
    <source>
        <strain evidence="3">KACC 14249</strain>
    </source>
</reference>
<sequence>MAGPRWLDAVLAAVMVLSALVHGGRLLRASRTRETAPARMDVDVAHVAMSTAMATMLTVGLGAGASLVCAAAFVPLTCYFVARASQSLTAPQAAARSRLAGAAAPVRHATGGFAMVFMLVTGAGLAVTAGSVPSGHVHTALAASTSLTSAGPVASSSTPGPVSVVLVGLLLGTALWQLAGARRPSLREGCQVTMGLTMAYMLVVMA</sequence>
<keyword evidence="3" id="KW-1185">Reference proteome</keyword>
<dbReference type="RefSeq" id="WP_345717108.1">
    <property type="nucleotide sequence ID" value="NZ_BAABFP010000005.1"/>
</dbReference>
<keyword evidence="1" id="KW-0812">Transmembrane</keyword>
<dbReference type="Pfam" id="PF17197">
    <property type="entry name" value="DUF5134"/>
    <property type="match status" value="1"/>
</dbReference>
<keyword evidence="1" id="KW-0472">Membrane</keyword>
<organism evidence="2 3">
    <name type="scientific">Angustibacter luteus</name>
    <dbReference type="NCBI Taxonomy" id="658456"/>
    <lineage>
        <taxon>Bacteria</taxon>
        <taxon>Bacillati</taxon>
        <taxon>Actinomycetota</taxon>
        <taxon>Actinomycetes</taxon>
        <taxon>Kineosporiales</taxon>
        <taxon>Kineosporiaceae</taxon>
    </lineage>
</organism>
<dbReference type="Proteomes" id="UP001596189">
    <property type="component" value="Unassembled WGS sequence"/>
</dbReference>
<keyword evidence="1" id="KW-1133">Transmembrane helix</keyword>
<protein>
    <submittedName>
        <fullName evidence="2">DUF5134 domain-containing protein</fullName>
    </submittedName>
</protein>
<evidence type="ECO:0000256" key="1">
    <source>
        <dbReference type="SAM" id="Phobius"/>
    </source>
</evidence>